<evidence type="ECO:0000256" key="1">
    <source>
        <dbReference type="SAM" id="MobiDB-lite"/>
    </source>
</evidence>
<reference evidence="2" key="1">
    <citation type="submission" date="2021-01" db="EMBL/GenBank/DDBJ databases">
        <authorList>
            <person name="Corre E."/>
            <person name="Pelletier E."/>
            <person name="Niang G."/>
            <person name="Scheremetjew M."/>
            <person name="Finn R."/>
            <person name="Kale V."/>
            <person name="Holt S."/>
            <person name="Cochrane G."/>
            <person name="Meng A."/>
            <person name="Brown T."/>
            <person name="Cohen L."/>
        </authorList>
    </citation>
    <scope>NUCLEOTIDE SEQUENCE</scope>
    <source>
        <strain evidence="2">SAG 11-49</strain>
    </source>
</reference>
<dbReference type="AlphaFoldDB" id="A0A7S0S3L7"/>
<dbReference type="PANTHER" id="PTHR33874">
    <property type="entry name" value="RING FINGER PROTEIN"/>
    <property type="match status" value="1"/>
</dbReference>
<gene>
    <name evidence="2" type="ORF">CLEI1391_LOCUS19396</name>
</gene>
<dbReference type="EMBL" id="HBFB01034558">
    <property type="protein sequence ID" value="CAD8695210.1"/>
    <property type="molecule type" value="Transcribed_RNA"/>
</dbReference>
<sequence length="190" mass="21035">MAQTSTMPGQPPEPHLHGGCDCEVFERLEQVVTSPQFLKTLEMTASQCSRPAGQGTSADRGAPPPAAALQGPWTAGTGRWQMDTSDIEDDFVVVESEEAIESMAYYLAQCIAACPEAQALPPQKLQEALTTTLKSLKQSRFKQVWSMGRHVYRWSALTYSALQMYQNPWLVQAVVGAVWTFSRIGIRLIW</sequence>
<protein>
    <submittedName>
        <fullName evidence="2">Uncharacterized protein</fullName>
    </submittedName>
</protein>
<dbReference type="PANTHER" id="PTHR33874:SF4">
    <property type="entry name" value="EXPRESSED PROTEIN"/>
    <property type="match status" value="1"/>
</dbReference>
<feature type="region of interest" description="Disordered" evidence="1">
    <location>
        <begin position="48"/>
        <end position="79"/>
    </location>
</feature>
<evidence type="ECO:0000313" key="2">
    <source>
        <dbReference type="EMBL" id="CAD8695210.1"/>
    </source>
</evidence>
<accession>A0A7S0S3L7</accession>
<organism evidence="2">
    <name type="scientific">Chlamydomonas leiostraca</name>
    <dbReference type="NCBI Taxonomy" id="1034604"/>
    <lineage>
        <taxon>Eukaryota</taxon>
        <taxon>Viridiplantae</taxon>
        <taxon>Chlorophyta</taxon>
        <taxon>core chlorophytes</taxon>
        <taxon>Chlorophyceae</taxon>
        <taxon>CS clade</taxon>
        <taxon>Chlamydomonadales</taxon>
        <taxon>Chlamydomonadaceae</taxon>
        <taxon>Chlamydomonas</taxon>
    </lineage>
</organism>
<proteinExistence type="predicted"/>
<feature type="compositionally biased region" description="Polar residues" evidence="1">
    <location>
        <begin position="48"/>
        <end position="57"/>
    </location>
</feature>
<name>A0A7S0S3L7_9CHLO</name>